<dbReference type="VEuPathDB" id="FungiDB:CJJ09_002795"/>
<dbReference type="Proteomes" id="UP000230249">
    <property type="component" value="Unassembled WGS sequence"/>
</dbReference>
<dbReference type="VEuPathDB" id="FungiDB:QG37_02756"/>
<dbReference type="VEuPathDB" id="FungiDB:B9J08_000834"/>
<feature type="compositionally biased region" description="Basic and acidic residues" evidence="1">
    <location>
        <begin position="258"/>
        <end position="276"/>
    </location>
</feature>
<accession>A0A2H1A656</accession>
<reference evidence="2 4" key="3">
    <citation type="journal article" date="2018" name="Nat. Commun.">
        <title>Genomic insights into multidrug-resistance, mating and virulence in Candida auris and related emerging species.</title>
        <authorList>
            <person name="Munoz J.F."/>
            <person name="Gade L."/>
            <person name="Chow N.A."/>
            <person name="Loparev V.N."/>
            <person name="Juieng P."/>
            <person name="Berkow E.L."/>
            <person name="Farrer R.A."/>
            <person name="Litvintseva A.P."/>
            <person name="Cuomo C.A."/>
        </authorList>
    </citation>
    <scope>GENOME REANNOTATION</scope>
    <source>
        <strain evidence="2 4">B8441</strain>
    </source>
</reference>
<reference evidence="3 4" key="1">
    <citation type="journal article" date="2017" name="Clin. Infect. Dis.">
        <title>Simultaneous emergence of multidrug-resistant Candida auris on 3 continents confirmed by whole-genome sequencing and epidemiological analyses.</title>
        <authorList>
            <person name="Lockhart S.R."/>
            <person name="Etienne K.A."/>
            <person name="Vallabhaneni S."/>
            <person name="Farooqi J."/>
            <person name="Chowdhary A."/>
            <person name="Govender N.P."/>
            <person name="Colombo A.L."/>
            <person name="Calvo B."/>
            <person name="Cuomo C.A."/>
            <person name="Desjardins C.A."/>
            <person name="Berkow E.L."/>
            <person name="Castanheira M."/>
            <person name="Magobo R.E."/>
            <person name="Jabeen K."/>
            <person name="Asghar R.J."/>
            <person name="Meis J.F."/>
            <person name="Jackson B."/>
            <person name="Chiller T."/>
            <person name="Litvintseva A.P."/>
        </authorList>
    </citation>
    <scope>NUCLEOTIDE SEQUENCE [LARGE SCALE GENOMIC DNA]</scope>
    <source>
        <strain evidence="3 4">B8441</strain>
    </source>
</reference>
<dbReference type="STRING" id="498019.A0A2H1A656"/>
<reference evidence="3" key="2">
    <citation type="submission" date="2017-11" db="EMBL/GenBank/DDBJ databases">
        <title>Candida auris genome assembly and annotation.</title>
        <authorList>
            <person name="Munoz J.F."/>
            <person name="Gade L.G."/>
            <person name="Chow N.A."/>
            <person name="Litvintseva A.P."/>
            <person name="Loparev V.N."/>
            <person name="Cuomo C.A."/>
        </authorList>
    </citation>
    <scope>NUCLEOTIDE SEQUENCE</scope>
    <source>
        <strain evidence="3">B8441</strain>
    </source>
</reference>
<feature type="region of interest" description="Disordered" evidence="1">
    <location>
        <begin position="299"/>
        <end position="406"/>
    </location>
</feature>
<dbReference type="VEuPathDB" id="FungiDB:CJJ07_004698"/>
<evidence type="ECO:0000256" key="1">
    <source>
        <dbReference type="SAM" id="MobiDB-lite"/>
    </source>
</evidence>
<proteinExistence type="predicted"/>
<comment type="caution">
    <text evidence="3">The sequence shown here is derived from an EMBL/GenBank/DDBJ whole genome shotgun (WGS) entry which is preliminary data.</text>
</comment>
<organism evidence="3">
    <name type="scientific">Candidozyma auris</name>
    <name type="common">Yeast</name>
    <name type="synonym">Candida auris</name>
    <dbReference type="NCBI Taxonomy" id="498019"/>
    <lineage>
        <taxon>Eukaryota</taxon>
        <taxon>Fungi</taxon>
        <taxon>Dikarya</taxon>
        <taxon>Ascomycota</taxon>
        <taxon>Saccharomycotina</taxon>
        <taxon>Pichiomycetes</taxon>
        <taxon>Metschnikowiaceae</taxon>
        <taxon>Candidozyma</taxon>
    </lineage>
</organism>
<sequence>MFTVTRSPLYDFNTLFHTLDSVNQYQQAQQLLQQQYEASRPKIVKKVETEDKYQIQIFKKYGNFNSYEVKVLRNAAYGNSNLINLVIESRRDDFRKVFQFNLNDIEVRDIDWEYFEEDNVLVLNIPKKIKYCADDYINSLLAGMLGVPSVQSLPPASCHCEHRERKHRHSKDRRRDKAEARAEAARAEAEAARIEAARKEAEERARQEAERARKEAEEKAKREAEAAKKLAEQKAAEEKARRVAEEKAKRLAAVRAKKQADLARKQKEEEERVARENLQKQQEFLQALFGGAFPFKFVDSQMPQMSQKQTQQTHQKDESEPVKQSVPVKIYDQRPEQPKETNQEPASQKVEDNEAAIVSESEPESDTESIQSDASTPDSSRSSLKRSGDDLPGGAEKLHRHPSLEEVEDEEFVMFRKKFGN</sequence>
<feature type="compositionally biased region" description="Low complexity" evidence="1">
    <location>
        <begin position="300"/>
        <end position="313"/>
    </location>
</feature>
<evidence type="ECO:0000313" key="2">
    <source>
        <dbReference type="EMBL" id="KAK8441472.1"/>
    </source>
</evidence>
<evidence type="ECO:0000313" key="3">
    <source>
        <dbReference type="EMBL" id="PIS58338.1"/>
    </source>
</evidence>
<gene>
    <name evidence="3" type="ORF">B9J08_000834</name>
    <name evidence="2" type="ORF">B9J08_02792</name>
</gene>
<dbReference type="AlphaFoldDB" id="A0A2H1A656"/>
<protein>
    <submittedName>
        <fullName evidence="3">Uncharacterized protein</fullName>
    </submittedName>
</protein>
<dbReference type="EMBL" id="PEKT03000002">
    <property type="protein sequence ID" value="KAK8441472.1"/>
    <property type="molecule type" value="Genomic_DNA"/>
</dbReference>
<feature type="region of interest" description="Disordered" evidence="1">
    <location>
        <begin position="253"/>
        <end position="276"/>
    </location>
</feature>
<feature type="compositionally biased region" description="Basic and acidic residues" evidence="1">
    <location>
        <begin position="331"/>
        <end position="342"/>
    </location>
</feature>
<dbReference type="OMA" id="NINWQWY"/>
<feature type="compositionally biased region" description="Basic and acidic residues" evidence="1">
    <location>
        <begin position="173"/>
        <end position="233"/>
    </location>
</feature>
<feature type="compositionally biased region" description="Low complexity" evidence="1">
    <location>
        <begin position="372"/>
        <end position="382"/>
    </location>
</feature>
<evidence type="ECO:0000313" key="4">
    <source>
        <dbReference type="Proteomes" id="UP000230249"/>
    </source>
</evidence>
<dbReference type="VEuPathDB" id="FungiDB:CJI96_0003264"/>
<name>A0A2H1A656_CANAR</name>
<feature type="region of interest" description="Disordered" evidence="1">
    <location>
        <begin position="153"/>
        <end position="233"/>
    </location>
</feature>
<dbReference type="EMBL" id="PEKT02000002">
    <property type="protein sequence ID" value="PIS58338.1"/>
    <property type="molecule type" value="Genomic_DNA"/>
</dbReference>
<keyword evidence="4" id="KW-1185">Reference proteome</keyword>
<dbReference type="VEuPathDB" id="FungiDB:CJI97_000852"/>
<reference evidence="2" key="4">
    <citation type="submission" date="2024-03" db="EMBL/GenBank/DDBJ databases">
        <title>Improved genome assembly of Candida auris strain B8441 and annotation of B11205.</title>
        <authorList>
            <person name="Cauldron N.C."/>
            <person name="Shea T."/>
            <person name="Cuomo C.A."/>
        </authorList>
    </citation>
    <scope>NUCLEOTIDE SEQUENCE</scope>
    <source>
        <strain evidence="2">B8441</strain>
    </source>
</reference>